<protein>
    <submittedName>
        <fullName evidence="13">Multidrug resistance-associated protein 1</fullName>
    </submittedName>
</protein>
<feature type="transmembrane region" description="Helical" evidence="10">
    <location>
        <begin position="328"/>
        <end position="349"/>
    </location>
</feature>
<comment type="subcellular location">
    <subcellularLocation>
        <location evidence="1">Vacuole membrane</location>
        <topology evidence="1">Multi-pass membrane protein</topology>
    </subcellularLocation>
</comment>
<feature type="transmembrane region" description="Helical" evidence="10">
    <location>
        <begin position="298"/>
        <end position="316"/>
    </location>
</feature>
<dbReference type="InterPro" id="IPR036640">
    <property type="entry name" value="ABC1_TM_sf"/>
</dbReference>
<evidence type="ECO:0000256" key="8">
    <source>
        <dbReference type="ARBA" id="ARBA00022989"/>
    </source>
</evidence>
<feature type="transmembrane region" description="Helical" evidence="10">
    <location>
        <begin position="210"/>
        <end position="228"/>
    </location>
</feature>
<evidence type="ECO:0000313" key="13">
    <source>
        <dbReference type="EMBL" id="OQR90531.1"/>
    </source>
</evidence>
<dbReference type="PROSITE" id="PS50893">
    <property type="entry name" value="ABC_TRANSPORTER_2"/>
    <property type="match status" value="1"/>
</dbReference>
<dbReference type="InterPro" id="IPR003439">
    <property type="entry name" value="ABC_transporter-like_ATP-bd"/>
</dbReference>
<dbReference type="PANTHER" id="PTHR24223">
    <property type="entry name" value="ATP-BINDING CASSETTE SUB-FAMILY C"/>
    <property type="match status" value="1"/>
</dbReference>
<dbReference type="EMBL" id="JNBR01000612">
    <property type="protein sequence ID" value="OQR90531.1"/>
    <property type="molecule type" value="Genomic_DNA"/>
</dbReference>
<dbReference type="AlphaFoldDB" id="A0A1V9YXT8"/>
<keyword evidence="3" id="KW-0813">Transport</keyword>
<dbReference type="PROSITE" id="PS50929">
    <property type="entry name" value="ABC_TM1F"/>
    <property type="match status" value="1"/>
</dbReference>
<keyword evidence="8 10" id="KW-1133">Transmembrane helix</keyword>
<reference evidence="13 14" key="1">
    <citation type="journal article" date="2014" name="Genome Biol. Evol.">
        <title>The secreted proteins of Achlya hypogyna and Thraustotheca clavata identify the ancestral oomycete secretome and reveal gene acquisitions by horizontal gene transfer.</title>
        <authorList>
            <person name="Misner I."/>
            <person name="Blouin N."/>
            <person name="Leonard G."/>
            <person name="Richards T.A."/>
            <person name="Lane C.E."/>
        </authorList>
    </citation>
    <scope>NUCLEOTIDE SEQUENCE [LARGE SCALE GENOMIC DNA]</scope>
    <source>
        <strain evidence="13 14">ATCC 48635</strain>
    </source>
</reference>
<evidence type="ECO:0000256" key="3">
    <source>
        <dbReference type="ARBA" id="ARBA00022448"/>
    </source>
</evidence>
<evidence type="ECO:0000256" key="7">
    <source>
        <dbReference type="ARBA" id="ARBA00022840"/>
    </source>
</evidence>
<dbReference type="InterPro" id="IPR003593">
    <property type="entry name" value="AAA+_ATPase"/>
</dbReference>
<dbReference type="InterPro" id="IPR027417">
    <property type="entry name" value="P-loop_NTPase"/>
</dbReference>
<evidence type="ECO:0000259" key="11">
    <source>
        <dbReference type="PROSITE" id="PS50893"/>
    </source>
</evidence>
<dbReference type="InterPro" id="IPR011527">
    <property type="entry name" value="ABC1_TM_dom"/>
</dbReference>
<sequence>QYDQLVTPSRYPIDGWESEAAAFTPTEGKDANSGLLVVEEERAEGRVSMAVLASYLRAVGGLPIVSIVLVLTVGMQLLKVGSDLWLTHWATGANAQTYTDFAATSVRNLGIYGGLAFGSCLLVTAQSYAVVYFGIVGSQRMFEAMMQALLAAPMRFFDTNPIGRILNRCGEDVTFCDANIPFSLGPILFEVSTLLATVGTAMALTQWLGLGVVPLLYIYVKLAAYFMAPLREVNRIKKTARSPLISFVSEGLDGATTIRAFGSAYLQRFYRLNDEKVEALARARVVDLSINAWFSIRMQLISTTIVAVTLLATAVLHDSMSAGMIGLLVSYSLSIPSTFTYIVAIWANLEITLIAPERIHEYIQLESEGARETSMALPADWPATGKVEFADVSFRYKPTDPLVLKNVSFAVAGGEKIGIVGRTGAGKSSLMMALFRMNDVAGGKVAIDGVDIATVGLKTLRSHLAIIPQNPVLFKGTLRNYLDPFEEYTDEQLWAALAKVQMTDRVSADDGKLLGPVDENGENFSVGERQMLCMARALLRQAKVVVLDEATAAIDHETDKVLQRVIRTEFAASTVLTIAHRLDTVLDCDRIMVFDQGTLVQCDAPKTLVDAGDGIFYELVTEGGYMDKMTI</sequence>
<dbReference type="Pfam" id="PF00664">
    <property type="entry name" value="ABC_membrane"/>
    <property type="match status" value="1"/>
</dbReference>
<evidence type="ECO:0000256" key="10">
    <source>
        <dbReference type="SAM" id="Phobius"/>
    </source>
</evidence>
<feature type="non-terminal residue" evidence="13">
    <location>
        <position position="1"/>
    </location>
</feature>
<dbReference type="Gene3D" id="3.40.50.300">
    <property type="entry name" value="P-loop containing nucleotide triphosphate hydrolases"/>
    <property type="match status" value="1"/>
</dbReference>
<name>A0A1V9YXT8_ACHHY</name>
<dbReference type="SUPFAM" id="SSF52540">
    <property type="entry name" value="P-loop containing nucleoside triphosphate hydrolases"/>
    <property type="match status" value="1"/>
</dbReference>
<dbReference type="FunFam" id="1.20.1560.10:FF:000013">
    <property type="entry name" value="ABC transporter C family member 2"/>
    <property type="match status" value="1"/>
</dbReference>
<dbReference type="GO" id="GO:0016887">
    <property type="term" value="F:ATP hydrolysis activity"/>
    <property type="evidence" value="ECO:0007669"/>
    <property type="project" value="InterPro"/>
</dbReference>
<evidence type="ECO:0000256" key="1">
    <source>
        <dbReference type="ARBA" id="ARBA00004128"/>
    </source>
</evidence>
<feature type="transmembrane region" description="Helical" evidence="10">
    <location>
        <begin position="187"/>
        <end position="204"/>
    </location>
</feature>
<comment type="similarity">
    <text evidence="2">Belongs to the ABC transporter superfamily. ABCC family. Conjugate transporter (TC 3.A.1.208) subfamily.</text>
</comment>
<dbReference type="STRING" id="1202772.A0A1V9YXT8"/>
<dbReference type="PANTHER" id="PTHR24223:SF443">
    <property type="entry name" value="MULTIDRUG-RESISTANCE LIKE PROTEIN 1, ISOFORM I"/>
    <property type="match status" value="1"/>
</dbReference>
<dbReference type="GO" id="GO:0005524">
    <property type="term" value="F:ATP binding"/>
    <property type="evidence" value="ECO:0007669"/>
    <property type="project" value="UniProtKB-KW"/>
</dbReference>
<feature type="transmembrane region" description="Helical" evidence="10">
    <location>
        <begin position="55"/>
        <end position="78"/>
    </location>
</feature>
<dbReference type="InterPro" id="IPR017871">
    <property type="entry name" value="ABC_transporter-like_CS"/>
</dbReference>
<evidence type="ECO:0000256" key="5">
    <source>
        <dbReference type="ARBA" id="ARBA00022737"/>
    </source>
</evidence>
<evidence type="ECO:0000259" key="12">
    <source>
        <dbReference type="PROSITE" id="PS50929"/>
    </source>
</evidence>
<keyword evidence="4 10" id="KW-0812">Transmembrane</keyword>
<dbReference type="Gene3D" id="1.20.1560.10">
    <property type="entry name" value="ABC transporter type 1, transmembrane domain"/>
    <property type="match status" value="1"/>
</dbReference>
<dbReference type="OrthoDB" id="72376at2759"/>
<dbReference type="InterPro" id="IPR050173">
    <property type="entry name" value="ABC_transporter_C-like"/>
</dbReference>
<organism evidence="13 14">
    <name type="scientific">Achlya hypogyna</name>
    <name type="common">Oomycete</name>
    <name type="synonym">Protoachlya hypogyna</name>
    <dbReference type="NCBI Taxonomy" id="1202772"/>
    <lineage>
        <taxon>Eukaryota</taxon>
        <taxon>Sar</taxon>
        <taxon>Stramenopiles</taxon>
        <taxon>Oomycota</taxon>
        <taxon>Saprolegniomycetes</taxon>
        <taxon>Saprolegniales</taxon>
        <taxon>Achlyaceae</taxon>
        <taxon>Achlya</taxon>
    </lineage>
</organism>
<dbReference type="Pfam" id="PF00005">
    <property type="entry name" value="ABC_tran"/>
    <property type="match status" value="1"/>
</dbReference>
<evidence type="ECO:0000256" key="4">
    <source>
        <dbReference type="ARBA" id="ARBA00022692"/>
    </source>
</evidence>
<dbReference type="InterPro" id="IPR044726">
    <property type="entry name" value="ABCC_6TM_D2"/>
</dbReference>
<proteinExistence type="inferred from homology"/>
<dbReference type="SMART" id="SM00382">
    <property type="entry name" value="AAA"/>
    <property type="match status" value="1"/>
</dbReference>
<dbReference type="FunFam" id="3.40.50.300:FF:000074">
    <property type="entry name" value="Multidrug resistance-associated protein 5 isoform 1"/>
    <property type="match status" value="1"/>
</dbReference>
<evidence type="ECO:0000256" key="9">
    <source>
        <dbReference type="ARBA" id="ARBA00023136"/>
    </source>
</evidence>
<evidence type="ECO:0000256" key="6">
    <source>
        <dbReference type="ARBA" id="ARBA00022741"/>
    </source>
</evidence>
<evidence type="ECO:0000256" key="2">
    <source>
        <dbReference type="ARBA" id="ARBA00009726"/>
    </source>
</evidence>
<evidence type="ECO:0000313" key="14">
    <source>
        <dbReference type="Proteomes" id="UP000243579"/>
    </source>
</evidence>
<feature type="transmembrane region" description="Helical" evidence="10">
    <location>
        <begin position="111"/>
        <end position="136"/>
    </location>
</feature>
<dbReference type="CDD" id="cd03244">
    <property type="entry name" value="ABCC_MRP_domain2"/>
    <property type="match status" value="1"/>
</dbReference>
<comment type="caution">
    <text evidence="13">The sequence shown here is derived from an EMBL/GenBank/DDBJ whole genome shotgun (WGS) entry which is preliminary data.</text>
</comment>
<dbReference type="GO" id="GO:0140359">
    <property type="term" value="F:ABC-type transporter activity"/>
    <property type="evidence" value="ECO:0007669"/>
    <property type="project" value="InterPro"/>
</dbReference>
<dbReference type="SUPFAM" id="SSF90123">
    <property type="entry name" value="ABC transporter transmembrane region"/>
    <property type="match status" value="1"/>
</dbReference>
<gene>
    <name evidence="13" type="ORF">ACHHYP_05446</name>
</gene>
<dbReference type="GO" id="GO:0005774">
    <property type="term" value="C:vacuolar membrane"/>
    <property type="evidence" value="ECO:0007669"/>
    <property type="project" value="UniProtKB-SubCell"/>
</dbReference>
<feature type="domain" description="ABC transporter" evidence="11">
    <location>
        <begin position="387"/>
        <end position="621"/>
    </location>
</feature>
<accession>A0A1V9YXT8</accession>
<dbReference type="Proteomes" id="UP000243579">
    <property type="component" value="Unassembled WGS sequence"/>
</dbReference>
<feature type="domain" description="ABC transmembrane type-1" evidence="12">
    <location>
        <begin position="67"/>
        <end position="350"/>
    </location>
</feature>
<keyword evidence="9 10" id="KW-0472">Membrane</keyword>
<keyword evidence="6" id="KW-0547">Nucleotide-binding</keyword>
<keyword evidence="14" id="KW-1185">Reference proteome</keyword>
<dbReference type="CDD" id="cd18580">
    <property type="entry name" value="ABC_6TM_ABCC_D2"/>
    <property type="match status" value="1"/>
</dbReference>
<keyword evidence="7" id="KW-0067">ATP-binding</keyword>
<dbReference type="PROSITE" id="PS00211">
    <property type="entry name" value="ABC_TRANSPORTER_1"/>
    <property type="match status" value="1"/>
</dbReference>
<keyword evidence="5" id="KW-0677">Repeat</keyword>